<dbReference type="Pfam" id="PF11138">
    <property type="entry name" value="DUF2911"/>
    <property type="match status" value="1"/>
</dbReference>
<evidence type="ECO:0000256" key="1">
    <source>
        <dbReference type="SAM" id="SignalP"/>
    </source>
</evidence>
<dbReference type="InterPro" id="IPR011990">
    <property type="entry name" value="TPR-like_helical_dom_sf"/>
</dbReference>
<dbReference type="InterPro" id="IPR021314">
    <property type="entry name" value="DUF2911"/>
</dbReference>
<organism evidence="2 3">
    <name type="scientific">Brumimicrobium salinarum</name>
    <dbReference type="NCBI Taxonomy" id="2058658"/>
    <lineage>
        <taxon>Bacteria</taxon>
        <taxon>Pseudomonadati</taxon>
        <taxon>Bacteroidota</taxon>
        <taxon>Flavobacteriia</taxon>
        <taxon>Flavobacteriales</taxon>
        <taxon>Crocinitomicaceae</taxon>
        <taxon>Brumimicrobium</taxon>
    </lineage>
</organism>
<name>A0A2I0R4U1_9FLAO</name>
<sequence length="282" mass="32088">MKKTLFLLGSIALSWCTMAQVNTPALSPKAEIEQTVGLTEFELTYSRPSLRGRDMYKEIIPVDKMWRFGANKNSTLSFDTDVVFGGVDVKAGEYAIFAIPGEKEWTIFLYDDTNNWGVPKEWNDKKVVAKIGVESKKTPHTVETFTVAFENLNIDKFDMTIAWGKTYLPIHIKLPTDKLTRESIKETMSSEEPTERDYYNAASYLLNVNADLENALTYMNKAIEMNDNAPFYYIRKKALILHANGENEKAISTAKKSLEMAKAAGSEEYVRKNEKSIKEWSK</sequence>
<evidence type="ECO:0000313" key="3">
    <source>
        <dbReference type="Proteomes" id="UP000236654"/>
    </source>
</evidence>
<evidence type="ECO:0000313" key="2">
    <source>
        <dbReference type="EMBL" id="PKR81578.1"/>
    </source>
</evidence>
<protein>
    <submittedName>
        <fullName evidence="2">Dihydrolipoamide dehydrogenase</fullName>
    </submittedName>
</protein>
<dbReference type="Gene3D" id="1.25.40.10">
    <property type="entry name" value="Tetratricopeptide repeat domain"/>
    <property type="match status" value="1"/>
</dbReference>
<proteinExistence type="predicted"/>
<dbReference type="OrthoDB" id="187854at2"/>
<feature type="signal peptide" evidence="1">
    <location>
        <begin position="1"/>
        <end position="19"/>
    </location>
</feature>
<dbReference type="AlphaFoldDB" id="A0A2I0R4U1"/>
<reference evidence="2 3" key="1">
    <citation type="submission" date="2017-12" db="EMBL/GenBank/DDBJ databases">
        <title>The draft genome sequence of Brumimicrobium saltpan LHR20.</title>
        <authorList>
            <person name="Do Z.-J."/>
            <person name="Luo H.-R."/>
        </authorList>
    </citation>
    <scope>NUCLEOTIDE SEQUENCE [LARGE SCALE GENOMIC DNA]</scope>
    <source>
        <strain evidence="2 3">LHR20</strain>
    </source>
</reference>
<accession>A0A2I0R4U1</accession>
<comment type="caution">
    <text evidence="2">The sequence shown here is derived from an EMBL/GenBank/DDBJ whole genome shotgun (WGS) entry which is preliminary data.</text>
</comment>
<dbReference type="RefSeq" id="WP_101333592.1">
    <property type="nucleotide sequence ID" value="NZ_PJNI01000002.1"/>
</dbReference>
<dbReference type="EMBL" id="PJNI01000002">
    <property type="protein sequence ID" value="PKR81578.1"/>
    <property type="molecule type" value="Genomic_DNA"/>
</dbReference>
<gene>
    <name evidence="2" type="ORF">CW751_03370</name>
</gene>
<keyword evidence="1" id="KW-0732">Signal</keyword>
<feature type="chain" id="PRO_5014112512" evidence="1">
    <location>
        <begin position="20"/>
        <end position="282"/>
    </location>
</feature>
<dbReference type="Proteomes" id="UP000236654">
    <property type="component" value="Unassembled WGS sequence"/>
</dbReference>
<keyword evidence="3" id="KW-1185">Reference proteome</keyword>
<dbReference type="SUPFAM" id="SSF48452">
    <property type="entry name" value="TPR-like"/>
    <property type="match status" value="1"/>
</dbReference>